<dbReference type="KEGG" id="lsd:EMK97_14300"/>
<accession>A0A4P6PDM9</accession>
<dbReference type="OrthoDB" id="9794876at2"/>
<keyword evidence="4" id="KW-1185">Reference proteome</keyword>
<dbReference type="InterPro" id="IPR011335">
    <property type="entry name" value="Restrct_endonuc-II-like"/>
</dbReference>
<dbReference type="NCBIfam" id="TIGR00252">
    <property type="entry name" value="YraN family protein"/>
    <property type="match status" value="1"/>
</dbReference>
<name>A0A4P6PDM9_9GAMM</name>
<evidence type="ECO:0000256" key="2">
    <source>
        <dbReference type="HAMAP-Rule" id="MF_00048"/>
    </source>
</evidence>
<dbReference type="Proteomes" id="UP000290244">
    <property type="component" value="Chromosome"/>
</dbReference>
<dbReference type="NCBIfam" id="NF009150">
    <property type="entry name" value="PRK12497.1-3"/>
    <property type="match status" value="1"/>
</dbReference>
<dbReference type="PANTHER" id="PTHR34039">
    <property type="entry name" value="UPF0102 PROTEIN YRAN"/>
    <property type="match status" value="1"/>
</dbReference>
<dbReference type="HAMAP" id="MF_00048">
    <property type="entry name" value="UPF0102"/>
    <property type="match status" value="1"/>
</dbReference>
<comment type="similarity">
    <text evidence="1 2">Belongs to the UPF0102 family.</text>
</comment>
<dbReference type="AlphaFoldDB" id="A0A4P6PDM9"/>
<evidence type="ECO:0000313" key="3">
    <source>
        <dbReference type="EMBL" id="QBG37837.1"/>
    </source>
</evidence>
<dbReference type="GO" id="GO:0003676">
    <property type="term" value="F:nucleic acid binding"/>
    <property type="evidence" value="ECO:0007669"/>
    <property type="project" value="InterPro"/>
</dbReference>
<dbReference type="InterPro" id="IPR011856">
    <property type="entry name" value="tRNA_endonuc-like_dom_sf"/>
</dbReference>
<dbReference type="Gene3D" id="3.40.1350.10">
    <property type="match status" value="1"/>
</dbReference>
<dbReference type="SUPFAM" id="SSF52980">
    <property type="entry name" value="Restriction endonuclease-like"/>
    <property type="match status" value="1"/>
</dbReference>
<proteinExistence type="inferred from homology"/>
<organism evidence="3 4">
    <name type="scientific">Litorilituus sediminis</name>
    <dbReference type="NCBI Taxonomy" id="718192"/>
    <lineage>
        <taxon>Bacteria</taxon>
        <taxon>Pseudomonadati</taxon>
        <taxon>Pseudomonadota</taxon>
        <taxon>Gammaproteobacteria</taxon>
        <taxon>Alteromonadales</taxon>
        <taxon>Colwelliaceae</taxon>
        <taxon>Litorilituus</taxon>
    </lineage>
</organism>
<dbReference type="EMBL" id="CP034759">
    <property type="protein sequence ID" value="QBG37837.1"/>
    <property type="molecule type" value="Genomic_DNA"/>
</dbReference>
<dbReference type="InterPro" id="IPR003509">
    <property type="entry name" value="UPF0102_YraN-like"/>
</dbReference>
<dbReference type="Pfam" id="PF02021">
    <property type="entry name" value="UPF0102"/>
    <property type="match status" value="1"/>
</dbReference>
<evidence type="ECO:0000256" key="1">
    <source>
        <dbReference type="ARBA" id="ARBA00006738"/>
    </source>
</evidence>
<protein>
    <recommendedName>
        <fullName evidence="2">UPF0102 protein EMK97_14300</fullName>
    </recommendedName>
</protein>
<evidence type="ECO:0000313" key="4">
    <source>
        <dbReference type="Proteomes" id="UP000290244"/>
    </source>
</evidence>
<dbReference type="PANTHER" id="PTHR34039:SF1">
    <property type="entry name" value="UPF0102 PROTEIN YRAN"/>
    <property type="match status" value="1"/>
</dbReference>
<reference evidence="3 4" key="1">
    <citation type="submission" date="2018-12" db="EMBL/GenBank/DDBJ databases">
        <title>Complete genome of Litorilituus sediminis.</title>
        <authorList>
            <person name="Liu A."/>
            <person name="Rong J."/>
        </authorList>
    </citation>
    <scope>NUCLEOTIDE SEQUENCE [LARGE SCALE GENOMIC DNA]</scope>
    <source>
        <strain evidence="3 4">JCM 17549</strain>
    </source>
</reference>
<sequence length="122" mass="13807">MNTEQSTRKIGEQTEAIASDYLKSQGLSLIEKNYHCRGGEVDLIMQEQNTLVFVEVKYRQSTGYGGAAAAVSAAKQKKIKHCVTFYLHQKGLNEYNTPCRLDVVTLEGNLKEPHIHWFKNAF</sequence>
<gene>
    <name evidence="3" type="ORF">EMK97_14300</name>
</gene>